<accession>A0A4C1YHP6</accession>
<gene>
    <name evidence="1" type="ORF">EVAR_48218_1</name>
</gene>
<evidence type="ECO:0000313" key="1">
    <source>
        <dbReference type="EMBL" id="GBP74169.1"/>
    </source>
</evidence>
<evidence type="ECO:0000313" key="2">
    <source>
        <dbReference type="Proteomes" id="UP000299102"/>
    </source>
</evidence>
<feature type="non-terminal residue" evidence="1">
    <location>
        <position position="153"/>
    </location>
</feature>
<keyword evidence="2" id="KW-1185">Reference proteome</keyword>
<reference evidence="1 2" key="1">
    <citation type="journal article" date="2019" name="Commun. Biol.">
        <title>The bagworm genome reveals a unique fibroin gene that provides high tensile strength.</title>
        <authorList>
            <person name="Kono N."/>
            <person name="Nakamura H."/>
            <person name="Ohtoshi R."/>
            <person name="Tomita M."/>
            <person name="Numata K."/>
            <person name="Arakawa K."/>
        </authorList>
    </citation>
    <scope>NUCLEOTIDE SEQUENCE [LARGE SCALE GENOMIC DNA]</scope>
</reference>
<dbReference type="EMBL" id="BGZK01001198">
    <property type="protein sequence ID" value="GBP74169.1"/>
    <property type="molecule type" value="Genomic_DNA"/>
</dbReference>
<protein>
    <submittedName>
        <fullName evidence="1">Uncharacterized protein</fullName>
    </submittedName>
</protein>
<name>A0A4C1YHP6_EUMVA</name>
<dbReference type="AlphaFoldDB" id="A0A4C1YHP6"/>
<sequence length="153" mass="17962">MYAPKSKMPRVLEQVWPHKSYIIKLAAFFGSAIPQMQTYELHRRQTTKVNNTYHLRYRRSLFRAQTSRRTRTGASIPSLKHAQRAHSQELLRHGEACAYYSYRPFWARPVISRGPEGARICLRTKTGFVDYYEMRVSFYFSNKGNHKISAVEA</sequence>
<proteinExistence type="predicted"/>
<dbReference type="Proteomes" id="UP000299102">
    <property type="component" value="Unassembled WGS sequence"/>
</dbReference>
<organism evidence="1 2">
    <name type="scientific">Eumeta variegata</name>
    <name type="common">Bagworm moth</name>
    <name type="synonym">Eumeta japonica</name>
    <dbReference type="NCBI Taxonomy" id="151549"/>
    <lineage>
        <taxon>Eukaryota</taxon>
        <taxon>Metazoa</taxon>
        <taxon>Ecdysozoa</taxon>
        <taxon>Arthropoda</taxon>
        <taxon>Hexapoda</taxon>
        <taxon>Insecta</taxon>
        <taxon>Pterygota</taxon>
        <taxon>Neoptera</taxon>
        <taxon>Endopterygota</taxon>
        <taxon>Lepidoptera</taxon>
        <taxon>Glossata</taxon>
        <taxon>Ditrysia</taxon>
        <taxon>Tineoidea</taxon>
        <taxon>Psychidae</taxon>
        <taxon>Oiketicinae</taxon>
        <taxon>Eumeta</taxon>
    </lineage>
</organism>
<comment type="caution">
    <text evidence="1">The sequence shown here is derived from an EMBL/GenBank/DDBJ whole genome shotgun (WGS) entry which is preliminary data.</text>
</comment>